<name>A0A4Q0M668_9HYPH</name>
<keyword evidence="2" id="KW-1185">Reference proteome</keyword>
<dbReference type="EMBL" id="RYFI01000025">
    <property type="protein sequence ID" value="RXF68530.1"/>
    <property type="molecule type" value="Genomic_DNA"/>
</dbReference>
<dbReference type="InterPro" id="IPR007833">
    <property type="entry name" value="Capsule_polysaccharide_synth"/>
</dbReference>
<dbReference type="GO" id="GO:0015774">
    <property type="term" value="P:polysaccharide transport"/>
    <property type="evidence" value="ECO:0007669"/>
    <property type="project" value="InterPro"/>
</dbReference>
<evidence type="ECO:0000313" key="2">
    <source>
        <dbReference type="Proteomes" id="UP000289708"/>
    </source>
</evidence>
<dbReference type="Pfam" id="PF05159">
    <property type="entry name" value="Capsule_synth"/>
    <property type="match status" value="1"/>
</dbReference>
<evidence type="ECO:0000313" key="1">
    <source>
        <dbReference type="EMBL" id="RXF68530.1"/>
    </source>
</evidence>
<protein>
    <submittedName>
        <fullName evidence="1">Capsular biosynthesis protein</fullName>
    </submittedName>
</protein>
<dbReference type="RefSeq" id="WP_128779179.1">
    <property type="nucleotide sequence ID" value="NZ_RYFI01000025.1"/>
</dbReference>
<dbReference type="AlphaFoldDB" id="A0A4Q0M668"/>
<proteinExistence type="predicted"/>
<reference evidence="1 2" key="1">
    <citation type="submission" date="2018-12" db="EMBL/GenBank/DDBJ databases">
        <title>bacterium Hansschlegelia zhihuaiae S113.</title>
        <authorList>
            <person name="He J."/>
        </authorList>
    </citation>
    <scope>NUCLEOTIDE SEQUENCE [LARGE SCALE GENOMIC DNA]</scope>
    <source>
        <strain evidence="1 2">S 113</strain>
    </source>
</reference>
<sequence>MNQGADQTGARPGRTFLFLQGLASPFFVRLGHALREQGYGVARVNLNLGDRLFWNIPGAVDYRGRFEDWRGFLAKFMDERGVTDLVLFGDGRPYHRTAIATAQLRGVNVHVFEEGYYRPNWITLEEGGVNGFSGLPRDRETIQRIAAQLSEPTEALPISGDMRARSVWDVLYNCANTFFPYLYPHYRRYRPNHCLVEYAGWIGRIMRKKPETRRAAAVERMLRRGKAPYFLLPLQLDSDYQIRLHSPFSAMTEVVEFVARSFAAHAPANAKLVVKLHPLDNGLVNRRRACQVTAQRTGLGDRLVYLDGGDGASLIDGAAGLVVVNSTMGTMAIERGRPTIAIGQAIYDVDGLTHQGTLESFWTAPTPPEPEMAAAFRKVVAAGTQLNGGFYSREAIEIAVQNAMGRLVEIAPIGHARPVALGWSSGRAYAEAGSAVPGE</sequence>
<accession>A0A4Q0M668</accession>
<dbReference type="Proteomes" id="UP000289708">
    <property type="component" value="Unassembled WGS sequence"/>
</dbReference>
<organism evidence="1 2">
    <name type="scientific">Hansschlegelia zhihuaiae</name>
    <dbReference type="NCBI Taxonomy" id="405005"/>
    <lineage>
        <taxon>Bacteria</taxon>
        <taxon>Pseudomonadati</taxon>
        <taxon>Pseudomonadota</taxon>
        <taxon>Alphaproteobacteria</taxon>
        <taxon>Hyphomicrobiales</taxon>
        <taxon>Methylopilaceae</taxon>
        <taxon>Hansschlegelia</taxon>
    </lineage>
</organism>
<dbReference type="CDD" id="cd16441">
    <property type="entry name" value="beta_Kdo_transferase_KpsS"/>
    <property type="match status" value="1"/>
</dbReference>
<gene>
    <name evidence="1" type="ORF">EK403_19750</name>
</gene>
<dbReference type="GO" id="GO:0000271">
    <property type="term" value="P:polysaccharide biosynthetic process"/>
    <property type="evidence" value="ECO:0007669"/>
    <property type="project" value="InterPro"/>
</dbReference>
<dbReference type="OrthoDB" id="9794206at2"/>
<comment type="caution">
    <text evidence="1">The sequence shown here is derived from an EMBL/GenBank/DDBJ whole genome shotgun (WGS) entry which is preliminary data.</text>
</comment>